<dbReference type="InterPro" id="IPR038063">
    <property type="entry name" value="Transpep_catalytic_dom"/>
</dbReference>
<reference evidence="9 10" key="1">
    <citation type="submission" date="2024-02" db="EMBL/GenBank/DDBJ databases">
        <title>A novel Gemmatimonadota bacterium.</title>
        <authorList>
            <person name="Du Z.-J."/>
            <person name="Ye Y.-Q."/>
        </authorList>
    </citation>
    <scope>NUCLEOTIDE SEQUENCE [LARGE SCALE GENOMIC DNA]</scope>
    <source>
        <strain evidence="9 10">DH-20</strain>
    </source>
</reference>
<keyword evidence="4 7" id="KW-0133">Cell shape</keyword>
<protein>
    <submittedName>
        <fullName evidence="9">L,D-transpeptidase family protein</fullName>
    </submittedName>
</protein>
<dbReference type="InterPro" id="IPR036366">
    <property type="entry name" value="PGBDSf"/>
</dbReference>
<dbReference type="EMBL" id="JBBHLI010000005">
    <property type="protein sequence ID" value="MEK9501466.1"/>
    <property type="molecule type" value="Genomic_DNA"/>
</dbReference>
<evidence type="ECO:0000256" key="1">
    <source>
        <dbReference type="ARBA" id="ARBA00004752"/>
    </source>
</evidence>
<evidence type="ECO:0000313" key="10">
    <source>
        <dbReference type="Proteomes" id="UP001484239"/>
    </source>
</evidence>
<keyword evidence="3" id="KW-0808">Transferase</keyword>
<evidence type="ECO:0000256" key="2">
    <source>
        <dbReference type="ARBA" id="ARBA00005992"/>
    </source>
</evidence>
<dbReference type="InterPro" id="IPR002477">
    <property type="entry name" value="Peptidoglycan-bd-like"/>
</dbReference>
<name>A0ABU9E9P6_9BACT</name>
<evidence type="ECO:0000256" key="3">
    <source>
        <dbReference type="ARBA" id="ARBA00022679"/>
    </source>
</evidence>
<dbReference type="Gene3D" id="1.10.101.10">
    <property type="entry name" value="PGBD-like superfamily/PGBD"/>
    <property type="match status" value="1"/>
</dbReference>
<evidence type="ECO:0000256" key="7">
    <source>
        <dbReference type="PROSITE-ProRule" id="PRU01373"/>
    </source>
</evidence>
<organism evidence="9 10">
    <name type="scientific">Gaopeijia maritima</name>
    <dbReference type="NCBI Taxonomy" id="3119007"/>
    <lineage>
        <taxon>Bacteria</taxon>
        <taxon>Pseudomonadati</taxon>
        <taxon>Gemmatimonadota</taxon>
        <taxon>Longimicrobiia</taxon>
        <taxon>Gaopeijiales</taxon>
        <taxon>Gaopeijiaceae</taxon>
        <taxon>Gaopeijia</taxon>
    </lineage>
</organism>
<evidence type="ECO:0000256" key="5">
    <source>
        <dbReference type="ARBA" id="ARBA00022984"/>
    </source>
</evidence>
<evidence type="ECO:0000256" key="4">
    <source>
        <dbReference type="ARBA" id="ARBA00022960"/>
    </source>
</evidence>
<dbReference type="Pfam" id="PF01471">
    <property type="entry name" value="PG_binding_1"/>
    <property type="match status" value="1"/>
</dbReference>
<proteinExistence type="inferred from homology"/>
<dbReference type="SUPFAM" id="SSF141523">
    <property type="entry name" value="L,D-transpeptidase catalytic domain-like"/>
    <property type="match status" value="1"/>
</dbReference>
<dbReference type="Gene3D" id="2.40.440.10">
    <property type="entry name" value="L,D-transpeptidase catalytic domain-like"/>
    <property type="match status" value="1"/>
</dbReference>
<feature type="active site" description="Proton donor/acceptor" evidence="7">
    <location>
        <position position="441"/>
    </location>
</feature>
<keyword evidence="10" id="KW-1185">Reference proteome</keyword>
<gene>
    <name evidence="9" type="ORF">WI372_10800</name>
</gene>
<dbReference type="Pfam" id="PF03734">
    <property type="entry name" value="YkuD"/>
    <property type="match status" value="1"/>
</dbReference>
<feature type="domain" description="L,D-TPase catalytic" evidence="8">
    <location>
        <begin position="306"/>
        <end position="483"/>
    </location>
</feature>
<evidence type="ECO:0000256" key="6">
    <source>
        <dbReference type="ARBA" id="ARBA00023316"/>
    </source>
</evidence>
<dbReference type="Pfam" id="PF20142">
    <property type="entry name" value="Scaffold"/>
    <property type="match status" value="1"/>
</dbReference>
<dbReference type="InterPro" id="IPR036365">
    <property type="entry name" value="PGBD-like_sf"/>
</dbReference>
<dbReference type="InterPro" id="IPR005490">
    <property type="entry name" value="LD_TPept_cat_dom"/>
</dbReference>
<dbReference type="SUPFAM" id="SSF47090">
    <property type="entry name" value="PGBD-like"/>
    <property type="match status" value="1"/>
</dbReference>
<keyword evidence="6 7" id="KW-0961">Cell wall biogenesis/degradation</keyword>
<evidence type="ECO:0000259" key="8">
    <source>
        <dbReference type="PROSITE" id="PS52029"/>
    </source>
</evidence>
<evidence type="ECO:0000313" key="9">
    <source>
        <dbReference type="EMBL" id="MEK9501466.1"/>
    </source>
</evidence>
<sequence>MSRPVGIALAVALLVAAGLMWFRASERSASAAEDLAVVATRATEAAWPEAVRTHYAGPGASLIWIHQPRHREQMAAALDRAALEGISDEELDVAGVREHLVRVEEGSQTERAESELELSSALLRLADVYARGSRLLTDTEVEWRMDRDPEPDHTFLAAVAETGVAPALDSLRPVIDVHDRTVDALARYRTRAEGEGDWPRITHVVDAAVERGDTHPVVAEIRNRLRGGMDDAERALAESGSDRAEHLDDDLAKAIALFQERHGIAVDSVAGPETIAAMNVSLADRIDQLALNLDRFRRLPRDFGERAILVNVAGFELRVLEHNRPTLQMAVVVGQPEWRTNVFSDSIEYLEVNPYWHVPESIEAAETLPRAQEDPNYLTENRISVVAEGDNLGDPIDPSGIDWAEMSADDMPYDFRQEPGPQNALGQIKFMFPNDYNIYLHDTPADALFQEDFRAFSHGCIRLERPFELAEYVLRHGSEYTAEELAAVRESGERTRFDLSTPLPVYIAYLTAWVDDDGRVRFHQDVYDLDEKEEAALGRAS</sequence>
<dbReference type="Proteomes" id="UP001484239">
    <property type="component" value="Unassembled WGS sequence"/>
</dbReference>
<keyword evidence="5 7" id="KW-0573">Peptidoglycan synthesis</keyword>
<dbReference type="PANTHER" id="PTHR41533">
    <property type="entry name" value="L,D-TRANSPEPTIDASE HI_1667-RELATED"/>
    <property type="match status" value="1"/>
</dbReference>
<dbReference type="InterPro" id="IPR045380">
    <property type="entry name" value="LD_TPept_scaffold_dom"/>
</dbReference>
<dbReference type="PROSITE" id="PS52029">
    <property type="entry name" value="LD_TPASE"/>
    <property type="match status" value="1"/>
</dbReference>
<comment type="caution">
    <text evidence="9">The sequence shown here is derived from an EMBL/GenBank/DDBJ whole genome shotgun (WGS) entry which is preliminary data.</text>
</comment>
<dbReference type="PANTHER" id="PTHR41533:SF2">
    <property type="entry name" value="BLR7131 PROTEIN"/>
    <property type="match status" value="1"/>
</dbReference>
<accession>A0ABU9E9P6</accession>
<dbReference type="InterPro" id="IPR052905">
    <property type="entry name" value="LD-transpeptidase_YkuD-like"/>
</dbReference>
<feature type="active site" description="Nucleophile" evidence="7">
    <location>
        <position position="460"/>
    </location>
</feature>
<dbReference type="CDD" id="cd16913">
    <property type="entry name" value="YkuD_like"/>
    <property type="match status" value="1"/>
</dbReference>
<comment type="similarity">
    <text evidence="2">Belongs to the YkuD family.</text>
</comment>
<dbReference type="RefSeq" id="WP_405286930.1">
    <property type="nucleotide sequence ID" value="NZ_JBBHLI010000005.1"/>
</dbReference>
<comment type="pathway">
    <text evidence="1 7">Cell wall biogenesis; peptidoglycan biosynthesis.</text>
</comment>